<dbReference type="GO" id="GO:0007165">
    <property type="term" value="P:signal transduction"/>
    <property type="evidence" value="ECO:0007669"/>
    <property type="project" value="TreeGrafter"/>
</dbReference>
<dbReference type="PANTHER" id="PTHR20854">
    <property type="entry name" value="INOSITOL MONOPHOSPHATASE"/>
    <property type="match status" value="1"/>
</dbReference>
<accession>A0A2W5R7U7</accession>
<evidence type="ECO:0000256" key="1">
    <source>
        <dbReference type="ARBA" id="ARBA00001033"/>
    </source>
</evidence>
<dbReference type="GO" id="GO:0046872">
    <property type="term" value="F:metal ion binding"/>
    <property type="evidence" value="ECO:0007669"/>
    <property type="project" value="UniProtKB-KW"/>
</dbReference>
<dbReference type="PRINTS" id="PR00377">
    <property type="entry name" value="IMPHPHTASES"/>
</dbReference>
<dbReference type="GO" id="GO:0006020">
    <property type="term" value="P:inositol metabolic process"/>
    <property type="evidence" value="ECO:0007669"/>
    <property type="project" value="TreeGrafter"/>
</dbReference>
<protein>
    <recommendedName>
        <fullName evidence="5">Inositol-1-monophosphatase</fullName>
        <ecNumber evidence="4">3.1.3.25</ecNumber>
    </recommendedName>
</protein>
<comment type="catalytic activity">
    <reaction evidence="1">
        <text>a myo-inositol phosphate + H2O = myo-inositol + phosphate</text>
        <dbReference type="Rhea" id="RHEA:24056"/>
        <dbReference type="ChEBI" id="CHEBI:15377"/>
        <dbReference type="ChEBI" id="CHEBI:17268"/>
        <dbReference type="ChEBI" id="CHEBI:43474"/>
        <dbReference type="ChEBI" id="CHEBI:84139"/>
        <dbReference type="EC" id="3.1.3.25"/>
    </reaction>
</comment>
<gene>
    <name evidence="10" type="ORF">DI549_02755</name>
</gene>
<dbReference type="FunFam" id="3.30.540.10:FF:000003">
    <property type="entry name" value="Inositol-1-monophosphatase"/>
    <property type="match status" value="1"/>
</dbReference>
<comment type="cofactor">
    <cofactor evidence="2 9">
        <name>Mg(2+)</name>
        <dbReference type="ChEBI" id="CHEBI:18420"/>
    </cofactor>
</comment>
<evidence type="ECO:0000256" key="5">
    <source>
        <dbReference type="ARBA" id="ARBA00019784"/>
    </source>
</evidence>
<evidence type="ECO:0000256" key="9">
    <source>
        <dbReference type="PIRSR" id="PIRSR600760-2"/>
    </source>
</evidence>
<dbReference type="Pfam" id="PF00459">
    <property type="entry name" value="Inositol_P"/>
    <property type="match status" value="1"/>
</dbReference>
<keyword evidence="8 9" id="KW-0460">Magnesium</keyword>
<evidence type="ECO:0000256" key="8">
    <source>
        <dbReference type="ARBA" id="ARBA00022842"/>
    </source>
</evidence>
<dbReference type="GO" id="GO:0008934">
    <property type="term" value="F:inositol monophosphate 1-phosphatase activity"/>
    <property type="evidence" value="ECO:0007669"/>
    <property type="project" value="TreeGrafter"/>
</dbReference>
<feature type="binding site" evidence="9">
    <location>
        <position position="97"/>
    </location>
    <ligand>
        <name>Mg(2+)</name>
        <dbReference type="ChEBI" id="CHEBI:18420"/>
        <label>1</label>
        <note>catalytic</note>
    </ligand>
</feature>
<evidence type="ECO:0000313" key="10">
    <source>
        <dbReference type="EMBL" id="PZQ85072.1"/>
    </source>
</evidence>
<evidence type="ECO:0000256" key="7">
    <source>
        <dbReference type="ARBA" id="ARBA00022801"/>
    </source>
</evidence>
<evidence type="ECO:0000256" key="4">
    <source>
        <dbReference type="ARBA" id="ARBA00013106"/>
    </source>
</evidence>
<dbReference type="SUPFAM" id="SSF56655">
    <property type="entry name" value="Carbohydrate phosphatase"/>
    <property type="match status" value="1"/>
</dbReference>
<dbReference type="Proteomes" id="UP000248887">
    <property type="component" value="Unassembled WGS sequence"/>
</dbReference>
<dbReference type="EMBL" id="QFQD01000005">
    <property type="protein sequence ID" value="PZQ85072.1"/>
    <property type="molecule type" value="Genomic_DNA"/>
</dbReference>
<dbReference type="PANTHER" id="PTHR20854:SF4">
    <property type="entry name" value="INOSITOL-1-MONOPHOSPHATASE-RELATED"/>
    <property type="match status" value="1"/>
</dbReference>
<evidence type="ECO:0000313" key="11">
    <source>
        <dbReference type="Proteomes" id="UP000248887"/>
    </source>
</evidence>
<dbReference type="Gene3D" id="3.40.190.80">
    <property type="match status" value="1"/>
</dbReference>
<name>A0A2W5R7U7_ANCNO</name>
<reference evidence="10 11" key="1">
    <citation type="submission" date="2017-08" db="EMBL/GenBank/DDBJ databases">
        <title>Infants hospitalized years apart are colonized by the same room-sourced microbial strains.</title>
        <authorList>
            <person name="Brooks B."/>
            <person name="Olm M.R."/>
            <person name="Firek B.A."/>
            <person name="Baker R."/>
            <person name="Thomas B.C."/>
            <person name="Morowitz M.J."/>
            <person name="Banfield J.F."/>
        </authorList>
    </citation>
    <scope>NUCLEOTIDE SEQUENCE [LARGE SCALE GENOMIC DNA]</scope>
    <source>
        <strain evidence="10">S2_005_001_R2_27</strain>
    </source>
</reference>
<dbReference type="Gene3D" id="3.30.540.10">
    <property type="entry name" value="Fructose-1,6-Bisphosphatase, subunit A, domain 1"/>
    <property type="match status" value="1"/>
</dbReference>
<dbReference type="InterPro" id="IPR020583">
    <property type="entry name" value="Inositol_monoP_metal-BS"/>
</dbReference>
<keyword evidence="7" id="KW-0378">Hydrolase</keyword>
<dbReference type="PROSITE" id="PS00629">
    <property type="entry name" value="IMP_1"/>
    <property type="match status" value="1"/>
</dbReference>
<dbReference type="EC" id="3.1.3.25" evidence="4"/>
<evidence type="ECO:0000256" key="2">
    <source>
        <dbReference type="ARBA" id="ARBA00001946"/>
    </source>
</evidence>
<proteinExistence type="inferred from homology"/>
<feature type="binding site" evidence="9">
    <location>
        <position position="223"/>
    </location>
    <ligand>
        <name>Mg(2+)</name>
        <dbReference type="ChEBI" id="CHEBI:18420"/>
        <label>1</label>
        <note>catalytic</note>
    </ligand>
</feature>
<dbReference type="AlphaFoldDB" id="A0A2W5R7U7"/>
<feature type="binding site" evidence="9">
    <location>
        <position position="100"/>
    </location>
    <ligand>
        <name>Mg(2+)</name>
        <dbReference type="ChEBI" id="CHEBI:18420"/>
        <label>1</label>
        <note>catalytic</note>
    </ligand>
</feature>
<sequence length="277" mass="28971">MSFGSPVVTTSPALAARLALARALLPDAAALALSYFARVATLSVEAKANGQDVVSIADREVEQLVRARVAEAFPGDGFLGEEFGAAAARSEFLWVLDPIDGTSCFVHDLRNWCIALALVENGRTVAGFILDPNADELFTAVAGAGASLNGRPIHVDIRTDLRHGLTSIGANFRVAPAHVAAVIARLLGAGGMFVRSGSGALSLAHVACGRLAAYYEPQMHAWDCLAGLLLIREAGGWTGPFNEDGDFTRADVAIGGAPQLREELLDILAAARTEQPA</sequence>
<evidence type="ECO:0000256" key="6">
    <source>
        <dbReference type="ARBA" id="ARBA00022723"/>
    </source>
</evidence>
<feature type="binding site" evidence="9">
    <location>
        <position position="99"/>
    </location>
    <ligand>
        <name>Mg(2+)</name>
        <dbReference type="ChEBI" id="CHEBI:18420"/>
        <label>1</label>
        <note>catalytic</note>
    </ligand>
</feature>
<organism evidence="10 11">
    <name type="scientific">Ancylobacter novellus</name>
    <name type="common">Thiobacillus novellus</name>
    <dbReference type="NCBI Taxonomy" id="921"/>
    <lineage>
        <taxon>Bacteria</taxon>
        <taxon>Pseudomonadati</taxon>
        <taxon>Pseudomonadota</taxon>
        <taxon>Alphaproteobacteria</taxon>
        <taxon>Hyphomicrobiales</taxon>
        <taxon>Xanthobacteraceae</taxon>
        <taxon>Ancylobacter</taxon>
    </lineage>
</organism>
<comment type="caution">
    <text evidence="10">The sequence shown here is derived from an EMBL/GenBank/DDBJ whole genome shotgun (WGS) entry which is preliminary data.</text>
</comment>
<comment type="similarity">
    <text evidence="3">Belongs to the inositol monophosphatase superfamily.</text>
</comment>
<feature type="binding site" evidence="9">
    <location>
        <position position="81"/>
    </location>
    <ligand>
        <name>Mg(2+)</name>
        <dbReference type="ChEBI" id="CHEBI:18420"/>
        <label>1</label>
        <note>catalytic</note>
    </ligand>
</feature>
<evidence type="ECO:0000256" key="3">
    <source>
        <dbReference type="ARBA" id="ARBA00009759"/>
    </source>
</evidence>
<dbReference type="InterPro" id="IPR000760">
    <property type="entry name" value="Inositol_monophosphatase-like"/>
</dbReference>
<keyword evidence="6 9" id="KW-0479">Metal-binding</keyword>